<evidence type="ECO:0000256" key="8">
    <source>
        <dbReference type="ARBA" id="ARBA00022989"/>
    </source>
</evidence>
<evidence type="ECO:0000256" key="4">
    <source>
        <dbReference type="ARBA" id="ARBA00022741"/>
    </source>
</evidence>
<keyword evidence="8" id="KW-1133">Transmembrane helix</keyword>
<dbReference type="SMART" id="SM01024">
    <property type="entry name" value="BCS1_N"/>
    <property type="match status" value="1"/>
</dbReference>
<evidence type="ECO:0000259" key="14">
    <source>
        <dbReference type="SMART" id="SM00382"/>
    </source>
</evidence>
<dbReference type="Proteomes" id="UP000814176">
    <property type="component" value="Unassembled WGS sequence"/>
</dbReference>
<organism evidence="16 17">
    <name type="scientific">Rhodofomes roseus</name>
    <dbReference type="NCBI Taxonomy" id="34475"/>
    <lineage>
        <taxon>Eukaryota</taxon>
        <taxon>Fungi</taxon>
        <taxon>Dikarya</taxon>
        <taxon>Basidiomycota</taxon>
        <taxon>Agaricomycotina</taxon>
        <taxon>Agaricomycetes</taxon>
        <taxon>Polyporales</taxon>
        <taxon>Rhodofomes</taxon>
    </lineage>
</organism>
<dbReference type="GO" id="GO:0016787">
    <property type="term" value="F:hydrolase activity"/>
    <property type="evidence" value="ECO:0007669"/>
    <property type="project" value="UniProtKB-KW"/>
</dbReference>
<evidence type="ECO:0000313" key="16">
    <source>
        <dbReference type="EMBL" id="KAH9832615.1"/>
    </source>
</evidence>
<evidence type="ECO:0000256" key="6">
    <source>
        <dbReference type="ARBA" id="ARBA00022801"/>
    </source>
</evidence>
<dbReference type="RefSeq" id="XP_047775533.1">
    <property type="nucleotide sequence ID" value="XM_047924709.1"/>
</dbReference>
<evidence type="ECO:0000256" key="1">
    <source>
        <dbReference type="ARBA" id="ARBA00004434"/>
    </source>
</evidence>
<dbReference type="GeneID" id="72005441"/>
<keyword evidence="10" id="KW-0472">Membrane</keyword>
<name>A0ABQ8K689_9APHY</name>
<dbReference type="Pfam" id="PF00004">
    <property type="entry name" value="AAA"/>
    <property type="match status" value="2"/>
</dbReference>
<protein>
    <submittedName>
        <fullName evidence="16">P-loop containing nucleoside triphosphate hydrolase protein</fullName>
    </submittedName>
</protein>
<keyword evidence="6 16" id="KW-0378">Hydrolase</keyword>
<dbReference type="EMBL" id="JADCUA010000021">
    <property type="protein sequence ID" value="KAH9832615.1"/>
    <property type="molecule type" value="Genomic_DNA"/>
</dbReference>
<dbReference type="InterPro" id="IPR003960">
    <property type="entry name" value="ATPase_AAA_CS"/>
</dbReference>
<evidence type="ECO:0000256" key="13">
    <source>
        <dbReference type="SAM" id="MobiDB-lite"/>
    </source>
</evidence>
<dbReference type="Pfam" id="PF08740">
    <property type="entry name" value="BCS1_N"/>
    <property type="match status" value="1"/>
</dbReference>
<evidence type="ECO:0000256" key="7">
    <source>
        <dbReference type="ARBA" id="ARBA00022840"/>
    </source>
</evidence>
<evidence type="ECO:0000313" key="17">
    <source>
        <dbReference type="Proteomes" id="UP000814176"/>
    </source>
</evidence>
<dbReference type="InterPro" id="IPR050747">
    <property type="entry name" value="Mitochondrial_chaperone_BCS1"/>
</dbReference>
<proteinExistence type="inferred from homology"/>
<keyword evidence="17" id="KW-1185">Reference proteome</keyword>
<gene>
    <name evidence="16" type="ORF">C8Q71DRAFT_777306</name>
</gene>
<dbReference type="InterPro" id="IPR014851">
    <property type="entry name" value="BCS1_N"/>
</dbReference>
<evidence type="ECO:0000256" key="11">
    <source>
        <dbReference type="ARBA" id="ARBA00048778"/>
    </source>
</evidence>
<reference evidence="16 17" key="1">
    <citation type="journal article" date="2021" name="Environ. Microbiol.">
        <title>Gene family expansions and transcriptome signatures uncover fungal adaptations to wood decay.</title>
        <authorList>
            <person name="Hage H."/>
            <person name="Miyauchi S."/>
            <person name="Viragh M."/>
            <person name="Drula E."/>
            <person name="Min B."/>
            <person name="Chaduli D."/>
            <person name="Navarro D."/>
            <person name="Favel A."/>
            <person name="Norest M."/>
            <person name="Lesage-Meessen L."/>
            <person name="Balint B."/>
            <person name="Merenyi Z."/>
            <person name="de Eugenio L."/>
            <person name="Morin E."/>
            <person name="Martinez A.T."/>
            <person name="Baldrian P."/>
            <person name="Stursova M."/>
            <person name="Martinez M.J."/>
            <person name="Novotny C."/>
            <person name="Magnuson J.K."/>
            <person name="Spatafora J.W."/>
            <person name="Maurice S."/>
            <person name="Pangilinan J."/>
            <person name="Andreopoulos W."/>
            <person name="LaButti K."/>
            <person name="Hundley H."/>
            <person name="Na H."/>
            <person name="Kuo A."/>
            <person name="Barry K."/>
            <person name="Lipzen A."/>
            <person name="Henrissat B."/>
            <person name="Riley R."/>
            <person name="Ahrendt S."/>
            <person name="Nagy L.G."/>
            <person name="Grigoriev I.V."/>
            <person name="Martin F."/>
            <person name="Rosso M.N."/>
        </authorList>
    </citation>
    <scope>NUCLEOTIDE SEQUENCE [LARGE SCALE GENOMIC DNA]</scope>
    <source>
        <strain evidence="16 17">CIRM-BRFM 1785</strain>
    </source>
</reference>
<comment type="subcellular location">
    <subcellularLocation>
        <location evidence="1">Mitochondrion inner membrane</location>
        <topology evidence="1">Single-pass membrane protein</topology>
    </subcellularLocation>
</comment>
<evidence type="ECO:0000256" key="3">
    <source>
        <dbReference type="ARBA" id="ARBA00022692"/>
    </source>
</evidence>
<evidence type="ECO:0000256" key="12">
    <source>
        <dbReference type="RuleBase" id="RU003651"/>
    </source>
</evidence>
<evidence type="ECO:0000256" key="2">
    <source>
        <dbReference type="ARBA" id="ARBA00007448"/>
    </source>
</evidence>
<keyword evidence="9" id="KW-0496">Mitochondrion</keyword>
<dbReference type="PROSITE" id="PS00674">
    <property type="entry name" value="AAA"/>
    <property type="match status" value="1"/>
</dbReference>
<dbReference type="PANTHER" id="PTHR23070">
    <property type="entry name" value="BCS1 AAA-TYPE ATPASE"/>
    <property type="match status" value="1"/>
</dbReference>
<keyword evidence="3" id="KW-0812">Transmembrane</keyword>
<comment type="catalytic activity">
    <reaction evidence="11">
        <text>ATP + H2O = ADP + phosphate + H(+)</text>
        <dbReference type="Rhea" id="RHEA:13065"/>
        <dbReference type="ChEBI" id="CHEBI:15377"/>
        <dbReference type="ChEBI" id="CHEBI:15378"/>
        <dbReference type="ChEBI" id="CHEBI:30616"/>
        <dbReference type="ChEBI" id="CHEBI:43474"/>
        <dbReference type="ChEBI" id="CHEBI:456216"/>
    </reaction>
    <physiologicalReaction direction="left-to-right" evidence="11">
        <dbReference type="Rhea" id="RHEA:13066"/>
    </physiologicalReaction>
</comment>
<keyword evidence="4 12" id="KW-0547">Nucleotide-binding</keyword>
<evidence type="ECO:0000259" key="15">
    <source>
        <dbReference type="SMART" id="SM01024"/>
    </source>
</evidence>
<feature type="domain" description="BCS1 N-terminal" evidence="15">
    <location>
        <begin position="54"/>
        <end position="232"/>
    </location>
</feature>
<sequence>MADPQTVLRASEANETFVNATSLSARGLEDLSDPIYAMFTTFSLSSMPEWLNLIIMGGIIEISRRLFYNLWDTVVNAFWVTISFDDEDVAYTWIQYWLARHPSWRKARSVEATTNTYGINPDEVAIPGQEEDRLSSRKVSYKPGRFDSHKMWYRGHYTLVSRSHIASNYYRVKESIQISLLAWDCKVMNELVLEAKKAYQNAEAQLVTVYGSESSNKWRHIISRPKRPMGSIVLDVGVKELLVNDTRNFLASKDWYTRRGIPFRRGYLLYGAPGSGKTSIIHSIAGELGLDVYVLTLSRAGLDDTGLNQLLSELPERCIALLEDVDVAFKKGVGRSLPSHAAPPPAEEKVFKDEDGDEVGPEEKRDVMEGRVTLSGLLNALDGIGAQEGRILFATTNNYGALDPALVRPGRMDLHIEFKLASKDQARGLFEAFYSPPGAPDEPLNEKYSDDEDLLSTPTTPDAPEQQQLLSQSLRSATLPRAKSRVLAAQFAEAIPEREFSMASLQGYLMMYMVRPYDAAKNATTWVEKERAERAEGKQGSTVV</sequence>
<feature type="region of interest" description="Disordered" evidence="13">
    <location>
        <begin position="435"/>
        <end position="470"/>
    </location>
</feature>
<dbReference type="InterPro" id="IPR057495">
    <property type="entry name" value="AAA_lid_BCS1"/>
</dbReference>
<comment type="caution">
    <text evidence="16">The sequence shown here is derived from an EMBL/GenBank/DDBJ whole genome shotgun (WGS) entry which is preliminary data.</text>
</comment>
<evidence type="ECO:0000256" key="9">
    <source>
        <dbReference type="ARBA" id="ARBA00023128"/>
    </source>
</evidence>
<dbReference type="SUPFAM" id="SSF52540">
    <property type="entry name" value="P-loop containing nucleoside triphosphate hydrolases"/>
    <property type="match status" value="1"/>
</dbReference>
<keyword evidence="5" id="KW-0999">Mitochondrion inner membrane</keyword>
<keyword evidence="7 12" id="KW-0067">ATP-binding</keyword>
<dbReference type="Pfam" id="PF25426">
    <property type="entry name" value="AAA_lid_BCS1"/>
    <property type="match status" value="1"/>
</dbReference>
<feature type="domain" description="AAA+ ATPase" evidence="14">
    <location>
        <begin position="263"/>
        <end position="422"/>
    </location>
</feature>
<evidence type="ECO:0000256" key="10">
    <source>
        <dbReference type="ARBA" id="ARBA00023136"/>
    </source>
</evidence>
<comment type="similarity">
    <text evidence="2">Belongs to the AAA ATPase family. BCS1 subfamily.</text>
</comment>
<dbReference type="Gene3D" id="3.40.50.300">
    <property type="entry name" value="P-loop containing nucleotide triphosphate hydrolases"/>
    <property type="match status" value="1"/>
</dbReference>
<accession>A0ABQ8K689</accession>
<dbReference type="InterPro" id="IPR003959">
    <property type="entry name" value="ATPase_AAA_core"/>
</dbReference>
<dbReference type="SMART" id="SM00382">
    <property type="entry name" value="AAA"/>
    <property type="match status" value="1"/>
</dbReference>
<evidence type="ECO:0000256" key="5">
    <source>
        <dbReference type="ARBA" id="ARBA00022792"/>
    </source>
</evidence>
<dbReference type="InterPro" id="IPR003593">
    <property type="entry name" value="AAA+_ATPase"/>
</dbReference>
<dbReference type="InterPro" id="IPR027417">
    <property type="entry name" value="P-loop_NTPase"/>
</dbReference>
<feature type="region of interest" description="Disordered" evidence="13">
    <location>
        <begin position="336"/>
        <end position="363"/>
    </location>
</feature>